<accession>A0ABP0LQJ0</accession>
<comment type="caution">
    <text evidence="1">The sequence shown here is derived from an EMBL/GenBank/DDBJ whole genome shotgun (WGS) entry which is preliminary data.</text>
</comment>
<dbReference type="Proteomes" id="UP001642464">
    <property type="component" value="Unassembled WGS sequence"/>
</dbReference>
<reference evidence="1 2" key="1">
    <citation type="submission" date="2024-02" db="EMBL/GenBank/DDBJ databases">
        <authorList>
            <person name="Chen Y."/>
            <person name="Shah S."/>
            <person name="Dougan E. K."/>
            <person name="Thang M."/>
            <person name="Chan C."/>
        </authorList>
    </citation>
    <scope>NUCLEOTIDE SEQUENCE [LARGE SCALE GENOMIC DNA]</scope>
</reference>
<evidence type="ECO:0000313" key="1">
    <source>
        <dbReference type="EMBL" id="CAK9041415.1"/>
    </source>
</evidence>
<proteinExistence type="predicted"/>
<name>A0ABP0LQJ0_9DINO</name>
<sequence>MTIRAAPQGPAVLHRREVGFRIAHRDLSEVGDIHARDEDCHGLAELSLGGESVDVYRLQTDDFDEPETLEVFYNDGRGGTLREIVFVDPIYADRRPRICVSIDGIQAMHKTISTLTRKVDNLVDTLQRCRGAYYKELSMLREQLYQQALAYRDGRGVQSQAATLFDPSAYISQTESEVEMQVSAVPRFRRRNPQGARTRFWLGGLVDLTRELAEVCLHRRRDS</sequence>
<organism evidence="1 2">
    <name type="scientific">Durusdinium trenchii</name>
    <dbReference type="NCBI Taxonomy" id="1381693"/>
    <lineage>
        <taxon>Eukaryota</taxon>
        <taxon>Sar</taxon>
        <taxon>Alveolata</taxon>
        <taxon>Dinophyceae</taxon>
        <taxon>Suessiales</taxon>
        <taxon>Symbiodiniaceae</taxon>
        <taxon>Durusdinium</taxon>
    </lineage>
</organism>
<evidence type="ECO:0000313" key="2">
    <source>
        <dbReference type="Proteomes" id="UP001642464"/>
    </source>
</evidence>
<gene>
    <name evidence="1" type="ORF">SCF082_LOCUS23936</name>
</gene>
<keyword evidence="2" id="KW-1185">Reference proteome</keyword>
<dbReference type="EMBL" id="CAXAMM010017558">
    <property type="protein sequence ID" value="CAK9041415.1"/>
    <property type="molecule type" value="Genomic_DNA"/>
</dbReference>
<protein>
    <submittedName>
        <fullName evidence="1">Uncharacterized protein</fullName>
    </submittedName>
</protein>